<evidence type="ECO:0000259" key="1">
    <source>
        <dbReference type="Pfam" id="PF07238"/>
    </source>
</evidence>
<dbReference type="OrthoDB" id="6119761at2"/>
<dbReference type="EMBL" id="FWXY01000027">
    <property type="protein sequence ID" value="SMD06354.1"/>
    <property type="molecule type" value="Genomic_DNA"/>
</dbReference>
<dbReference type="Proteomes" id="UP000192418">
    <property type="component" value="Unassembled WGS sequence"/>
</dbReference>
<sequence length="144" mass="16049">MQEPSILFQSISGEKEAESPVRKAFRVPVPDNASVHLSLGKKEYSLVNISHGGISVLCDESLDVECDERLPGWNVHIGKIQLNNLTGRVIHCSSMPSGQLLYGIQWVDVTEEQTVNIHEAVARLKAMAFEDNERHIDLAQDDEK</sequence>
<dbReference type="Pfam" id="PF07238">
    <property type="entry name" value="PilZ"/>
    <property type="match status" value="1"/>
</dbReference>
<proteinExistence type="predicted"/>
<dbReference type="RefSeq" id="WP_084071391.1">
    <property type="nucleotide sequence ID" value="NZ_FWXY01000027.1"/>
</dbReference>
<dbReference type="Gene3D" id="2.40.10.220">
    <property type="entry name" value="predicted glycosyltransferase like domains"/>
    <property type="match status" value="1"/>
</dbReference>
<dbReference type="STRING" id="1121400.SAMN02746065_12720"/>
<gene>
    <name evidence="2" type="ORF">SAMN02746065_12720</name>
</gene>
<protein>
    <submittedName>
        <fullName evidence="2">PilZ domain-containing protein</fullName>
    </submittedName>
</protein>
<organism evidence="2 3">
    <name type="scientific">Desulfocicer vacuolatum DSM 3385</name>
    <dbReference type="NCBI Taxonomy" id="1121400"/>
    <lineage>
        <taxon>Bacteria</taxon>
        <taxon>Pseudomonadati</taxon>
        <taxon>Thermodesulfobacteriota</taxon>
        <taxon>Desulfobacteria</taxon>
        <taxon>Desulfobacterales</taxon>
        <taxon>Desulfobacteraceae</taxon>
        <taxon>Desulfocicer</taxon>
    </lineage>
</organism>
<feature type="domain" description="PilZ" evidence="1">
    <location>
        <begin position="21"/>
        <end position="117"/>
    </location>
</feature>
<dbReference type="InterPro" id="IPR009875">
    <property type="entry name" value="PilZ_domain"/>
</dbReference>
<keyword evidence="3" id="KW-1185">Reference proteome</keyword>
<evidence type="ECO:0000313" key="2">
    <source>
        <dbReference type="EMBL" id="SMD06354.1"/>
    </source>
</evidence>
<evidence type="ECO:0000313" key="3">
    <source>
        <dbReference type="Proteomes" id="UP000192418"/>
    </source>
</evidence>
<name>A0A1W2E9C3_9BACT</name>
<dbReference type="AlphaFoldDB" id="A0A1W2E9C3"/>
<accession>A0A1W2E9C3</accession>
<dbReference type="GO" id="GO:0035438">
    <property type="term" value="F:cyclic-di-GMP binding"/>
    <property type="evidence" value="ECO:0007669"/>
    <property type="project" value="InterPro"/>
</dbReference>
<reference evidence="2 3" key="1">
    <citation type="submission" date="2017-04" db="EMBL/GenBank/DDBJ databases">
        <authorList>
            <person name="Afonso C.L."/>
            <person name="Miller P.J."/>
            <person name="Scott M.A."/>
            <person name="Spackman E."/>
            <person name="Goraichik I."/>
            <person name="Dimitrov K.M."/>
            <person name="Suarez D.L."/>
            <person name="Swayne D.E."/>
        </authorList>
    </citation>
    <scope>NUCLEOTIDE SEQUENCE [LARGE SCALE GENOMIC DNA]</scope>
    <source>
        <strain evidence="2 3">DSM 3385</strain>
    </source>
</reference>
<dbReference type="SUPFAM" id="SSF141371">
    <property type="entry name" value="PilZ domain-like"/>
    <property type="match status" value="1"/>
</dbReference>